<keyword evidence="1" id="KW-0808">Transferase</keyword>
<organism evidence="1 2">
    <name type="scientific">Vibrio tritonius</name>
    <dbReference type="NCBI Taxonomy" id="1435069"/>
    <lineage>
        <taxon>Bacteria</taxon>
        <taxon>Pseudomonadati</taxon>
        <taxon>Pseudomonadota</taxon>
        <taxon>Gammaproteobacteria</taxon>
        <taxon>Vibrionales</taxon>
        <taxon>Vibrionaceae</taxon>
        <taxon>Vibrio</taxon>
    </lineage>
</organism>
<dbReference type="EMBL" id="JAIWIU010000104">
    <property type="protein sequence ID" value="MCA2017404.1"/>
    <property type="molecule type" value="Genomic_DNA"/>
</dbReference>
<dbReference type="PANTHER" id="PTHR43861">
    <property type="entry name" value="TRANS-ACONITATE 2-METHYLTRANSFERASE-RELATED"/>
    <property type="match status" value="1"/>
</dbReference>
<dbReference type="InterPro" id="IPR029063">
    <property type="entry name" value="SAM-dependent_MTases_sf"/>
</dbReference>
<dbReference type="GO" id="GO:0032259">
    <property type="term" value="P:methylation"/>
    <property type="evidence" value="ECO:0007669"/>
    <property type="project" value="UniProtKB-KW"/>
</dbReference>
<protein>
    <submittedName>
        <fullName evidence="1">Class I SAM-dependent methyltransferase</fullName>
    </submittedName>
</protein>
<reference evidence="2" key="1">
    <citation type="submission" date="2023-07" db="EMBL/GenBank/DDBJ databases">
        <title>Molecular identification of indigenous halophilic bacteria isolated from red sea cost, biodegradation of synthetic dyes and assessment of degraded metabolite toxicity.</title>
        <authorList>
            <person name="Chaieb K."/>
            <person name="Altayb H.N."/>
        </authorList>
    </citation>
    <scope>NUCLEOTIDE SEQUENCE [LARGE SCALE GENOMIC DNA]</scope>
    <source>
        <strain evidence="2">K20</strain>
    </source>
</reference>
<dbReference type="CDD" id="cd02440">
    <property type="entry name" value="AdoMet_MTases"/>
    <property type="match status" value="1"/>
</dbReference>
<dbReference type="RefSeq" id="WP_225251141.1">
    <property type="nucleotide sequence ID" value="NZ_JAIWIU010000104.1"/>
</dbReference>
<evidence type="ECO:0000313" key="1">
    <source>
        <dbReference type="EMBL" id="MCA2017404.1"/>
    </source>
</evidence>
<gene>
    <name evidence="1" type="ORF">LDJ79_14870</name>
</gene>
<comment type="caution">
    <text evidence="1">The sequence shown here is derived from an EMBL/GenBank/DDBJ whole genome shotgun (WGS) entry which is preliminary data.</text>
</comment>
<dbReference type="Proteomes" id="UP001199044">
    <property type="component" value="Unassembled WGS sequence"/>
</dbReference>
<dbReference type="Pfam" id="PF13489">
    <property type="entry name" value="Methyltransf_23"/>
    <property type="match status" value="1"/>
</dbReference>
<keyword evidence="2" id="KW-1185">Reference proteome</keyword>
<dbReference type="Gene3D" id="3.40.50.150">
    <property type="entry name" value="Vaccinia Virus protein VP39"/>
    <property type="match status" value="1"/>
</dbReference>
<proteinExistence type="predicted"/>
<accession>A0ABS7YSJ7</accession>
<keyword evidence="1" id="KW-0489">Methyltransferase</keyword>
<dbReference type="GO" id="GO:0008168">
    <property type="term" value="F:methyltransferase activity"/>
    <property type="evidence" value="ECO:0007669"/>
    <property type="project" value="UniProtKB-KW"/>
</dbReference>
<dbReference type="SUPFAM" id="SSF53335">
    <property type="entry name" value="S-adenosyl-L-methionine-dependent methyltransferases"/>
    <property type="match status" value="1"/>
</dbReference>
<sequence length="282" mass="32346">MPPHFVMKNIINKFFSEKADDSLLLPWGDEEFSKLMLVEHLNQNSLSGSRAKPFIQKQVLFLDDLFKKLGIGRSLLDIGCGPGLYCELFNYHGYCCDGVDISPAAIEYAKENIRDSQFFCSNIEDLEANKKYDVSLVLFGLLNEIKNPVSLIRSARQHIKDNGYIVLEVMHPKFFSSLLSESTLVSGSEEPTYFSVLPHVRITKRFFEEESDYLVNRNLVVDDSGTVKLYESHFTCYDLEKATRLLENNGFTDVQCIQSPQTGELDYESYYHYIIAKKRPLD</sequence>
<name>A0ABS7YSJ7_9VIBR</name>
<evidence type="ECO:0000313" key="2">
    <source>
        <dbReference type="Proteomes" id="UP001199044"/>
    </source>
</evidence>